<evidence type="ECO:0000313" key="1">
    <source>
        <dbReference type="EMBL" id="KAH0556552.1"/>
    </source>
</evidence>
<dbReference type="InterPro" id="IPR043129">
    <property type="entry name" value="ATPase_NBD"/>
</dbReference>
<dbReference type="EMBL" id="JAGHQM010001073">
    <property type="protein sequence ID" value="KAH0556552.1"/>
    <property type="molecule type" value="Genomic_DNA"/>
</dbReference>
<accession>A0A9P8L8X3</accession>
<dbReference type="Proteomes" id="UP000750711">
    <property type="component" value="Unassembled WGS sequence"/>
</dbReference>
<sequence length="629" mass="70936">MALPPASNVFVGVDIGMTCTGVAFYVLDQIESGQPITPVIIQEWPGTGSRTITNKVPTTLAYKAGYGRPRSWGFECPSFENLGGGIGIIELFKFWLDPEVLRAHITAESKDAPEDIDVKKWFTDFLSALHKHIVAHLELPYWRVSRHSTKIEYIFGLPTMWGGRKEPIDDFKEIVKNAGFITSENCSVTFRLTEAEASAVYTAKSLKRKYKKGDTIIVCDAGGGTTDICALQVEHMEGEVINLLLLDEPTVLYVGSVQIDEAFKKHAEKCLNNIRLRKLIPELPEYVTHTMAKGTEFQTMKINYPEYSYPVARIPVPTTEARVDVTPDELKTMFDEQIGEILKHIDQRVLSLRQNKPELKSLFGSYTSFSLVALVPPGMSKQRLGNIIGTKAFQYYFLPIRRNCTFPAPFLILANRSHSPLAVCKGLVIDSTQRLCNGISAIPIRPYWVSYGILCSEPYDKNMPAEQRYATSRLDGEKYAINRIHWFIRYGEAAKEDEPIICKYFRMVSADDQRETWRSKVVKSSRPSNLLPEFLGQDGAEVISQIVSDSELSPDVTGTTTKRRYGLGKKREIKEYEILVFIEGTGPRFVSRVDGVERNLKTERVTSRGGRSVGDEEDSFQDGFFRNLL</sequence>
<dbReference type="PANTHER" id="PTHR42749">
    <property type="entry name" value="CELL SHAPE-DETERMINING PROTEIN MREB"/>
    <property type="match status" value="1"/>
</dbReference>
<proteinExistence type="predicted"/>
<organism evidence="1 2">
    <name type="scientific">Trichoglossum hirsutum</name>
    <dbReference type="NCBI Taxonomy" id="265104"/>
    <lineage>
        <taxon>Eukaryota</taxon>
        <taxon>Fungi</taxon>
        <taxon>Dikarya</taxon>
        <taxon>Ascomycota</taxon>
        <taxon>Pezizomycotina</taxon>
        <taxon>Geoglossomycetes</taxon>
        <taxon>Geoglossales</taxon>
        <taxon>Geoglossaceae</taxon>
        <taxon>Trichoglossum</taxon>
    </lineage>
</organism>
<dbReference type="PANTHER" id="PTHR42749:SF1">
    <property type="entry name" value="CELL SHAPE-DETERMINING PROTEIN MREB"/>
    <property type="match status" value="1"/>
</dbReference>
<dbReference type="AlphaFoldDB" id="A0A9P8L8X3"/>
<reference evidence="1" key="1">
    <citation type="submission" date="2021-03" db="EMBL/GenBank/DDBJ databases">
        <title>Comparative genomics and phylogenomic investigation of the class Geoglossomycetes provide insights into ecological specialization and systematics.</title>
        <authorList>
            <person name="Melie T."/>
            <person name="Pirro S."/>
            <person name="Miller A.N."/>
            <person name="Quandt A."/>
        </authorList>
    </citation>
    <scope>NUCLEOTIDE SEQUENCE</scope>
    <source>
        <strain evidence="1">CAQ_001_2017</strain>
    </source>
</reference>
<dbReference type="CDD" id="cd10170">
    <property type="entry name" value="ASKHA_NBD_HSP70"/>
    <property type="match status" value="1"/>
</dbReference>
<gene>
    <name evidence="1" type="ORF">GP486_005589</name>
</gene>
<keyword evidence="2" id="KW-1185">Reference proteome</keyword>
<comment type="caution">
    <text evidence="1">The sequence shown here is derived from an EMBL/GenBank/DDBJ whole genome shotgun (WGS) entry which is preliminary data.</text>
</comment>
<evidence type="ECO:0000313" key="2">
    <source>
        <dbReference type="Proteomes" id="UP000750711"/>
    </source>
</evidence>
<protein>
    <submittedName>
        <fullName evidence="1">Uncharacterized protein</fullName>
    </submittedName>
</protein>
<name>A0A9P8L8X3_9PEZI</name>
<dbReference type="SUPFAM" id="SSF53067">
    <property type="entry name" value="Actin-like ATPase domain"/>
    <property type="match status" value="1"/>
</dbReference>
<dbReference type="Gene3D" id="3.30.420.40">
    <property type="match status" value="1"/>
</dbReference>